<reference evidence="2" key="1">
    <citation type="submission" date="2016-10" db="EMBL/GenBank/DDBJ databases">
        <authorList>
            <person name="Varghese N."/>
            <person name="Submissions S."/>
        </authorList>
    </citation>
    <scope>NUCLEOTIDE SEQUENCE [LARGE SCALE GENOMIC DNA]</scope>
    <source>
        <strain evidence="2">DSM 26424</strain>
    </source>
</reference>
<protein>
    <submittedName>
        <fullName evidence="1">Uncharacterized protein</fullName>
    </submittedName>
</protein>
<evidence type="ECO:0000313" key="2">
    <source>
        <dbReference type="Proteomes" id="UP000199093"/>
    </source>
</evidence>
<evidence type="ECO:0000313" key="1">
    <source>
        <dbReference type="EMBL" id="SDI70030.1"/>
    </source>
</evidence>
<gene>
    <name evidence="1" type="ORF">SAMN04487993_1008197</name>
</gene>
<dbReference type="RefSeq" id="WP_089846964.1">
    <property type="nucleotide sequence ID" value="NZ_FNEJ01000008.1"/>
</dbReference>
<dbReference type="AlphaFoldDB" id="A0A1G8MRV6"/>
<proteinExistence type="predicted"/>
<accession>A0A1G8MRV6</accession>
<sequence>MNPFDFQQRLLTPEQALAQSAAKVAANRARAARLGSYRDRLTTAARRHLGAGGCSGDLCRNCSGTGEEPQSWQNEDAGGSCSVCLGRGMR</sequence>
<dbReference type="Proteomes" id="UP000199093">
    <property type="component" value="Unassembled WGS sequence"/>
</dbReference>
<organism evidence="1 2">
    <name type="scientific">Salipiger marinus</name>
    <dbReference type="NCBI Taxonomy" id="555512"/>
    <lineage>
        <taxon>Bacteria</taxon>
        <taxon>Pseudomonadati</taxon>
        <taxon>Pseudomonadota</taxon>
        <taxon>Alphaproteobacteria</taxon>
        <taxon>Rhodobacterales</taxon>
        <taxon>Roseobacteraceae</taxon>
        <taxon>Salipiger</taxon>
    </lineage>
</organism>
<dbReference type="EMBL" id="FNEJ01000008">
    <property type="protein sequence ID" value="SDI70030.1"/>
    <property type="molecule type" value="Genomic_DNA"/>
</dbReference>
<dbReference type="STRING" id="555512.SAMN04487993_1008197"/>
<keyword evidence="2" id="KW-1185">Reference proteome</keyword>
<name>A0A1G8MRV6_9RHOB</name>